<dbReference type="Pfam" id="PF08784">
    <property type="entry name" value="RPA_C"/>
    <property type="match status" value="1"/>
</dbReference>
<dbReference type="GO" id="GO:0000724">
    <property type="term" value="P:double-strand break repair via homologous recombination"/>
    <property type="evidence" value="ECO:0007669"/>
    <property type="project" value="TreeGrafter"/>
</dbReference>
<dbReference type="OMA" id="SFGNKRY"/>
<evidence type="ECO:0000256" key="4">
    <source>
        <dbReference type="ARBA" id="ARBA00023125"/>
    </source>
</evidence>
<keyword evidence="9" id="KW-1185">Reference proteome</keyword>
<evidence type="ECO:0000313" key="8">
    <source>
        <dbReference type="EMBL" id="ODM90796.1"/>
    </source>
</evidence>
<dbReference type="InterPro" id="IPR036390">
    <property type="entry name" value="WH_DNA-bd_sf"/>
</dbReference>
<evidence type="ECO:0000313" key="9">
    <source>
        <dbReference type="Proteomes" id="UP000094527"/>
    </source>
</evidence>
<evidence type="ECO:0000256" key="2">
    <source>
        <dbReference type="ARBA" id="ARBA00007815"/>
    </source>
</evidence>
<feature type="domain" description="Replication protein A C-terminal" evidence="7">
    <location>
        <begin position="171"/>
        <end position="269"/>
    </location>
</feature>
<feature type="compositionally biased region" description="Polar residues" evidence="6">
    <location>
        <begin position="15"/>
        <end position="26"/>
    </location>
</feature>
<dbReference type="PANTHER" id="PTHR13989">
    <property type="entry name" value="REPLICATION PROTEIN A-RELATED"/>
    <property type="match status" value="1"/>
</dbReference>
<evidence type="ECO:0000256" key="6">
    <source>
        <dbReference type="SAM" id="MobiDB-lite"/>
    </source>
</evidence>
<dbReference type="FunFam" id="1.10.10.10:FF:000168">
    <property type="entry name" value="Replication protein A 32 kDa subunit"/>
    <property type="match status" value="1"/>
</dbReference>
<dbReference type="AlphaFoldDB" id="A0A1D2MCS1"/>
<dbReference type="GO" id="GO:0005662">
    <property type="term" value="C:DNA replication factor A complex"/>
    <property type="evidence" value="ECO:0007669"/>
    <property type="project" value="TreeGrafter"/>
</dbReference>
<dbReference type="Gene3D" id="2.40.50.140">
    <property type="entry name" value="Nucleic acid-binding proteins"/>
    <property type="match status" value="1"/>
</dbReference>
<accession>A0A1D2MCS1</accession>
<dbReference type="GO" id="GO:0003697">
    <property type="term" value="F:single-stranded DNA binding"/>
    <property type="evidence" value="ECO:0007669"/>
    <property type="project" value="TreeGrafter"/>
</dbReference>
<name>A0A1D2MCS1_ORCCI</name>
<comment type="similarity">
    <text evidence="2">Belongs to the replication factor A protein 2 family.</text>
</comment>
<sequence>MWGNNDQSFGGGGFLTSQGYESPQTGDKSKGRRSQNIMPVTCKQLLECEEDTYKVEGFEAHVVTLVGLVRSVETSTTKVSMFIEDQTGTMECVNYGGTDGDASSDPTLLAEGTYGRVVGALRNPKNQKYVIIFKSAPVTDMNEVTCHILEVIQNRMKLKKLREGDAQKAATSFTGGENTFTNSMLAGGLPTGTGGGGSASASGGVGHIAGFTANQNMVHRIICNAREESGIHKDQIIAAVKNKIAQKEIMEILDFLSNEGHVFSTVDDDHFKSTDSQYM</sequence>
<dbReference type="EMBL" id="LJIJ01001791">
    <property type="protein sequence ID" value="ODM90796.1"/>
    <property type="molecule type" value="Genomic_DNA"/>
</dbReference>
<comment type="subcellular location">
    <subcellularLocation>
        <location evidence="1">Nucleus</location>
    </subcellularLocation>
</comment>
<dbReference type="SUPFAM" id="SSF50249">
    <property type="entry name" value="Nucleic acid-binding proteins"/>
    <property type="match status" value="1"/>
</dbReference>
<dbReference type="GO" id="GO:0000781">
    <property type="term" value="C:chromosome, telomeric region"/>
    <property type="evidence" value="ECO:0007669"/>
    <property type="project" value="TreeGrafter"/>
</dbReference>
<feature type="region of interest" description="Disordered" evidence="6">
    <location>
        <begin position="1"/>
        <end position="34"/>
    </location>
</feature>
<dbReference type="STRING" id="48709.A0A1D2MCS1"/>
<dbReference type="SUPFAM" id="SSF46785">
    <property type="entry name" value="Winged helix' DNA-binding domain"/>
    <property type="match status" value="1"/>
</dbReference>
<dbReference type="Proteomes" id="UP000094527">
    <property type="component" value="Unassembled WGS sequence"/>
</dbReference>
<dbReference type="OrthoDB" id="25571at2759"/>
<keyword evidence="5" id="KW-0539">Nucleus</keyword>
<dbReference type="InterPro" id="IPR040260">
    <property type="entry name" value="RFA2-like"/>
</dbReference>
<keyword evidence="3" id="KW-0235">DNA replication</keyword>
<evidence type="ECO:0000259" key="7">
    <source>
        <dbReference type="Pfam" id="PF08784"/>
    </source>
</evidence>
<dbReference type="GO" id="GO:0035861">
    <property type="term" value="C:site of double-strand break"/>
    <property type="evidence" value="ECO:0007669"/>
    <property type="project" value="TreeGrafter"/>
</dbReference>
<dbReference type="GO" id="GO:0006289">
    <property type="term" value="P:nucleotide-excision repair"/>
    <property type="evidence" value="ECO:0007669"/>
    <property type="project" value="TreeGrafter"/>
</dbReference>
<dbReference type="GO" id="GO:0006260">
    <property type="term" value="P:DNA replication"/>
    <property type="evidence" value="ECO:0007669"/>
    <property type="project" value="UniProtKB-KW"/>
</dbReference>
<comment type="caution">
    <text evidence="8">The sequence shown here is derived from an EMBL/GenBank/DDBJ whole genome shotgun (WGS) entry which is preliminary data.</text>
</comment>
<evidence type="ECO:0000256" key="1">
    <source>
        <dbReference type="ARBA" id="ARBA00004123"/>
    </source>
</evidence>
<dbReference type="InterPro" id="IPR036388">
    <property type="entry name" value="WH-like_DNA-bd_sf"/>
</dbReference>
<reference evidence="8 9" key="1">
    <citation type="journal article" date="2016" name="Genome Biol. Evol.">
        <title>Gene Family Evolution Reflects Adaptation to Soil Environmental Stressors in the Genome of the Collembolan Orchesella cincta.</title>
        <authorList>
            <person name="Faddeeva-Vakhrusheva A."/>
            <person name="Derks M.F."/>
            <person name="Anvar S.Y."/>
            <person name="Agamennone V."/>
            <person name="Suring W."/>
            <person name="Smit S."/>
            <person name="van Straalen N.M."/>
            <person name="Roelofs D."/>
        </authorList>
    </citation>
    <scope>NUCLEOTIDE SEQUENCE [LARGE SCALE GENOMIC DNA]</scope>
    <source>
        <tissue evidence="8">Mixed pool</tissue>
    </source>
</reference>
<gene>
    <name evidence="8" type="ORF">Ocin01_15885</name>
</gene>
<dbReference type="InterPro" id="IPR012340">
    <property type="entry name" value="NA-bd_OB-fold"/>
</dbReference>
<dbReference type="InterPro" id="IPR014892">
    <property type="entry name" value="RPA_C"/>
</dbReference>
<dbReference type="InterPro" id="IPR014646">
    <property type="entry name" value="Rfa2/RPA32"/>
</dbReference>
<dbReference type="PIRSF" id="PIRSF036949">
    <property type="entry name" value="RPA32"/>
    <property type="match status" value="1"/>
</dbReference>
<keyword evidence="4" id="KW-0238">DNA-binding</keyword>
<dbReference type="PANTHER" id="PTHR13989:SF16">
    <property type="entry name" value="REPLICATION PROTEIN A2"/>
    <property type="match status" value="1"/>
</dbReference>
<dbReference type="CDD" id="cd04478">
    <property type="entry name" value="RPA2_DBD_D"/>
    <property type="match status" value="1"/>
</dbReference>
<evidence type="ECO:0000256" key="3">
    <source>
        <dbReference type="ARBA" id="ARBA00022705"/>
    </source>
</evidence>
<organism evidence="8 9">
    <name type="scientific">Orchesella cincta</name>
    <name type="common">Springtail</name>
    <name type="synonym">Podura cincta</name>
    <dbReference type="NCBI Taxonomy" id="48709"/>
    <lineage>
        <taxon>Eukaryota</taxon>
        <taxon>Metazoa</taxon>
        <taxon>Ecdysozoa</taxon>
        <taxon>Arthropoda</taxon>
        <taxon>Hexapoda</taxon>
        <taxon>Collembola</taxon>
        <taxon>Entomobryomorpha</taxon>
        <taxon>Entomobryoidea</taxon>
        <taxon>Orchesellidae</taxon>
        <taxon>Orchesellinae</taxon>
        <taxon>Orchesella</taxon>
    </lineage>
</organism>
<proteinExistence type="inferred from homology"/>
<protein>
    <submittedName>
        <fullName evidence="8">Replication protein A 32 kDa subunit</fullName>
    </submittedName>
</protein>
<dbReference type="Gene3D" id="1.10.10.10">
    <property type="entry name" value="Winged helix-like DNA-binding domain superfamily/Winged helix DNA-binding domain"/>
    <property type="match status" value="1"/>
</dbReference>
<evidence type="ECO:0000256" key="5">
    <source>
        <dbReference type="ARBA" id="ARBA00023242"/>
    </source>
</evidence>